<organism evidence="1 2">
    <name type="scientific">Smallanthus sonchifolius</name>
    <dbReference type="NCBI Taxonomy" id="185202"/>
    <lineage>
        <taxon>Eukaryota</taxon>
        <taxon>Viridiplantae</taxon>
        <taxon>Streptophyta</taxon>
        <taxon>Embryophyta</taxon>
        <taxon>Tracheophyta</taxon>
        <taxon>Spermatophyta</taxon>
        <taxon>Magnoliopsida</taxon>
        <taxon>eudicotyledons</taxon>
        <taxon>Gunneridae</taxon>
        <taxon>Pentapetalae</taxon>
        <taxon>asterids</taxon>
        <taxon>campanulids</taxon>
        <taxon>Asterales</taxon>
        <taxon>Asteraceae</taxon>
        <taxon>Asteroideae</taxon>
        <taxon>Heliantheae alliance</taxon>
        <taxon>Millerieae</taxon>
        <taxon>Smallanthus</taxon>
    </lineage>
</organism>
<evidence type="ECO:0000313" key="1">
    <source>
        <dbReference type="EMBL" id="KAI3743174.1"/>
    </source>
</evidence>
<gene>
    <name evidence="1" type="ORF">L1987_60879</name>
</gene>
<protein>
    <submittedName>
        <fullName evidence="1">Uncharacterized protein</fullName>
    </submittedName>
</protein>
<keyword evidence="2" id="KW-1185">Reference proteome</keyword>
<dbReference type="Proteomes" id="UP001056120">
    <property type="component" value="Linkage Group LG20"/>
</dbReference>
<proteinExistence type="predicted"/>
<sequence>MEDETREEKIVGRRMKLVTSVDQLSRAEFPPKFLFVCSCVSVCIGYQVLYAFASAYSSHNTGKIFLLQKLCTKDIGVVSSASSENQRISISQVMYVGVDIVSPLITIEI</sequence>
<name>A0ACB9D992_9ASTR</name>
<comment type="caution">
    <text evidence="1">The sequence shown here is derived from an EMBL/GenBank/DDBJ whole genome shotgun (WGS) entry which is preliminary data.</text>
</comment>
<reference evidence="1 2" key="2">
    <citation type="journal article" date="2022" name="Mol. Ecol. Resour.">
        <title>The genomes of chicory, endive, great burdock and yacon provide insights into Asteraceae paleo-polyploidization history and plant inulin production.</title>
        <authorList>
            <person name="Fan W."/>
            <person name="Wang S."/>
            <person name="Wang H."/>
            <person name="Wang A."/>
            <person name="Jiang F."/>
            <person name="Liu H."/>
            <person name="Zhao H."/>
            <person name="Xu D."/>
            <person name="Zhang Y."/>
        </authorList>
    </citation>
    <scope>NUCLEOTIDE SEQUENCE [LARGE SCALE GENOMIC DNA]</scope>
    <source>
        <strain evidence="2">cv. Yunnan</strain>
        <tissue evidence="1">Leaves</tissue>
    </source>
</reference>
<dbReference type="EMBL" id="CM042037">
    <property type="protein sequence ID" value="KAI3743174.1"/>
    <property type="molecule type" value="Genomic_DNA"/>
</dbReference>
<reference evidence="2" key="1">
    <citation type="journal article" date="2022" name="Mol. Ecol. Resour.">
        <title>The genomes of chicory, endive, great burdock and yacon provide insights into Asteraceae palaeo-polyploidization history and plant inulin production.</title>
        <authorList>
            <person name="Fan W."/>
            <person name="Wang S."/>
            <person name="Wang H."/>
            <person name="Wang A."/>
            <person name="Jiang F."/>
            <person name="Liu H."/>
            <person name="Zhao H."/>
            <person name="Xu D."/>
            <person name="Zhang Y."/>
        </authorList>
    </citation>
    <scope>NUCLEOTIDE SEQUENCE [LARGE SCALE GENOMIC DNA]</scope>
    <source>
        <strain evidence="2">cv. Yunnan</strain>
    </source>
</reference>
<evidence type="ECO:0000313" key="2">
    <source>
        <dbReference type="Proteomes" id="UP001056120"/>
    </source>
</evidence>
<accession>A0ACB9D992</accession>